<evidence type="ECO:0000313" key="6">
    <source>
        <dbReference type="EMBL" id="OGL46215.1"/>
    </source>
</evidence>
<protein>
    <submittedName>
        <fullName evidence="6">Tol-pal system protein YbgF</fullName>
    </submittedName>
</protein>
<dbReference type="NCBIfam" id="TIGR02795">
    <property type="entry name" value="tol_pal_ybgF"/>
    <property type="match status" value="1"/>
</dbReference>
<feature type="coiled-coil region" evidence="3">
    <location>
        <begin position="37"/>
        <end position="78"/>
    </location>
</feature>
<dbReference type="GO" id="GO:0051301">
    <property type="term" value="P:cell division"/>
    <property type="evidence" value="ECO:0007669"/>
    <property type="project" value="InterPro"/>
</dbReference>
<comment type="caution">
    <text evidence="6">The sequence shown here is derived from an EMBL/GenBank/DDBJ whole genome shotgun (WGS) entry which is preliminary data.</text>
</comment>
<dbReference type="Proteomes" id="UP000178797">
    <property type="component" value="Unassembled WGS sequence"/>
</dbReference>
<dbReference type="InterPro" id="IPR039565">
    <property type="entry name" value="BamD-like"/>
</dbReference>
<dbReference type="SMART" id="SM00028">
    <property type="entry name" value="TPR"/>
    <property type="match status" value="3"/>
</dbReference>
<dbReference type="HAMAP" id="MF_02066">
    <property type="entry name" value="CpoB"/>
    <property type="match status" value="1"/>
</dbReference>
<dbReference type="PROSITE" id="PS50005">
    <property type="entry name" value="TPR"/>
    <property type="match status" value="2"/>
</dbReference>
<evidence type="ECO:0000313" key="7">
    <source>
        <dbReference type="Proteomes" id="UP000178797"/>
    </source>
</evidence>
<reference evidence="6 7" key="1">
    <citation type="journal article" date="2016" name="Nat. Commun.">
        <title>Thousands of microbial genomes shed light on interconnected biogeochemical processes in an aquifer system.</title>
        <authorList>
            <person name="Anantharaman K."/>
            <person name="Brown C.T."/>
            <person name="Hug L.A."/>
            <person name="Sharon I."/>
            <person name="Castelle C.J."/>
            <person name="Probst A.J."/>
            <person name="Thomas B.C."/>
            <person name="Singh A."/>
            <person name="Wilkins M.J."/>
            <person name="Karaoz U."/>
            <person name="Brodie E.L."/>
            <person name="Williams K.H."/>
            <person name="Hubbard S.S."/>
            <person name="Banfield J.F."/>
        </authorList>
    </citation>
    <scope>NUCLEOTIDE SEQUENCE [LARGE SCALE GENOMIC DNA]</scope>
</reference>
<dbReference type="InterPro" id="IPR011990">
    <property type="entry name" value="TPR-like_helical_dom_sf"/>
</dbReference>
<dbReference type="Pfam" id="PF03954">
    <property type="entry name" value="Lectin_N"/>
    <property type="match status" value="1"/>
</dbReference>
<gene>
    <name evidence="6" type="ORF">A2W05_06000</name>
</gene>
<dbReference type="InterPro" id="IPR014162">
    <property type="entry name" value="CpoB_C"/>
</dbReference>
<dbReference type="SUPFAM" id="SSF48452">
    <property type="entry name" value="TPR-like"/>
    <property type="match status" value="1"/>
</dbReference>
<dbReference type="InterPro" id="IPR019734">
    <property type="entry name" value="TPR_rpt"/>
</dbReference>
<dbReference type="Pfam" id="PF13525">
    <property type="entry name" value="YfiO"/>
    <property type="match status" value="1"/>
</dbReference>
<evidence type="ECO:0000256" key="4">
    <source>
        <dbReference type="SAM" id="MobiDB-lite"/>
    </source>
</evidence>
<feature type="domain" description="Outer membrane lipoprotein BamD-like" evidence="5">
    <location>
        <begin position="180"/>
        <end position="302"/>
    </location>
</feature>
<feature type="repeat" description="TPR" evidence="2">
    <location>
        <begin position="215"/>
        <end position="248"/>
    </location>
</feature>
<feature type="compositionally biased region" description="Polar residues" evidence="4">
    <location>
        <begin position="130"/>
        <end position="156"/>
    </location>
</feature>
<evidence type="ECO:0000259" key="5">
    <source>
        <dbReference type="Pfam" id="PF13525"/>
    </source>
</evidence>
<keyword evidence="1" id="KW-0732">Signal</keyword>
<organism evidence="6 7">
    <name type="scientific">Candidatus Schekmanbacteria bacterium RBG_16_38_10</name>
    <dbReference type="NCBI Taxonomy" id="1817879"/>
    <lineage>
        <taxon>Bacteria</taxon>
        <taxon>Candidatus Schekmaniibacteriota</taxon>
    </lineage>
</organism>
<feature type="repeat" description="TPR" evidence="2">
    <location>
        <begin position="178"/>
        <end position="211"/>
    </location>
</feature>
<dbReference type="InterPro" id="IPR034706">
    <property type="entry name" value="CpoB"/>
</dbReference>
<evidence type="ECO:0000256" key="2">
    <source>
        <dbReference type="PROSITE-ProRule" id="PRU00339"/>
    </source>
</evidence>
<dbReference type="Gene3D" id="1.25.40.10">
    <property type="entry name" value="Tetratricopeptide repeat domain"/>
    <property type="match status" value="1"/>
</dbReference>
<sequence>MREFLSINLLLFCVITYSGCAYQEDVILLKKEMISLRDNVAVENRETEKRVKASEEKLKELDTDLKRKQADLEADQKNLLLEVQSIKGMFEENEVKNKRMSPDIEQLRKNLTVSIQSLGDRLTELEKKTYTPSEGSSPKETAPTQPVQQHNENIISSPEEKGSSEVSVPVEEGKPSEEELYYKEAYQEYLQGEYEKSREKFKKYLELYPDSKNSVNAQYWIGECFYSQKKYEEAIVAFFEIIKKYPKGSKVAAAYLKQGMAFIELGGKENKENAKNSFQKLIKEFPASAEAKIASEKMVQIK</sequence>
<keyword evidence="2" id="KW-0802">TPR repeat</keyword>
<dbReference type="EMBL" id="MGDE01000099">
    <property type="protein sequence ID" value="OGL46215.1"/>
    <property type="molecule type" value="Genomic_DNA"/>
</dbReference>
<feature type="region of interest" description="Disordered" evidence="4">
    <location>
        <begin position="128"/>
        <end position="175"/>
    </location>
</feature>
<evidence type="ECO:0000256" key="3">
    <source>
        <dbReference type="SAM" id="Coils"/>
    </source>
</evidence>
<proteinExistence type="inferred from homology"/>
<name>A0A1F7RXD2_9BACT</name>
<evidence type="ECO:0000256" key="1">
    <source>
        <dbReference type="ARBA" id="ARBA00022729"/>
    </source>
</evidence>
<keyword evidence="3" id="KW-0175">Coiled coil</keyword>
<accession>A0A1F7RXD2</accession>
<dbReference type="AlphaFoldDB" id="A0A1F7RXD2"/>